<dbReference type="InterPro" id="IPR002577">
    <property type="entry name" value="HTH_HxlR"/>
</dbReference>
<dbReference type="SUPFAM" id="SSF46785">
    <property type="entry name" value="Winged helix' DNA-binding domain"/>
    <property type="match status" value="1"/>
</dbReference>
<dbReference type="Pfam" id="PF01638">
    <property type="entry name" value="HxlR"/>
    <property type="match status" value="1"/>
</dbReference>
<dbReference type="GO" id="GO:0003677">
    <property type="term" value="F:DNA binding"/>
    <property type="evidence" value="ECO:0007669"/>
    <property type="project" value="UniProtKB-KW"/>
</dbReference>
<dbReference type="InterPro" id="IPR036388">
    <property type="entry name" value="WH-like_DNA-bd_sf"/>
</dbReference>
<protein>
    <submittedName>
        <fullName evidence="5">Transcriptional regulator, HxlR family</fullName>
    </submittedName>
</protein>
<dbReference type="OrthoDB" id="9791143at2"/>
<dbReference type="PANTHER" id="PTHR33204:SF29">
    <property type="entry name" value="TRANSCRIPTIONAL REGULATOR"/>
    <property type="match status" value="1"/>
</dbReference>
<sequence>MSKEKKEPLCEDIAGESCGLKKVLNIVGGKWKIMILCVIDNNEVVRYGDLRRSVFGITNTMLAQSLKELEGDGMISRVQYDEMPVRVEYSLTDKAKSLIPILLELKRWGEDNL</sequence>
<dbReference type="Gene3D" id="1.10.10.10">
    <property type="entry name" value="Winged helix-like DNA-binding domain superfamily/Winged helix DNA-binding domain"/>
    <property type="match status" value="1"/>
</dbReference>
<dbReference type="InterPro" id="IPR036390">
    <property type="entry name" value="WH_DNA-bd_sf"/>
</dbReference>
<feature type="domain" description="HTH hxlR-type" evidence="4">
    <location>
        <begin position="18"/>
        <end position="113"/>
    </location>
</feature>
<evidence type="ECO:0000256" key="3">
    <source>
        <dbReference type="ARBA" id="ARBA00023163"/>
    </source>
</evidence>
<evidence type="ECO:0000256" key="2">
    <source>
        <dbReference type="ARBA" id="ARBA00023125"/>
    </source>
</evidence>
<evidence type="ECO:0000313" key="5">
    <source>
        <dbReference type="EMBL" id="SHJ25878.1"/>
    </source>
</evidence>
<dbReference type="EMBL" id="FQYQ01000014">
    <property type="protein sequence ID" value="SHJ25878.1"/>
    <property type="molecule type" value="Genomic_DNA"/>
</dbReference>
<keyword evidence="6" id="KW-1185">Reference proteome</keyword>
<dbReference type="PROSITE" id="PS51118">
    <property type="entry name" value="HTH_HXLR"/>
    <property type="match status" value="1"/>
</dbReference>
<evidence type="ECO:0000256" key="1">
    <source>
        <dbReference type="ARBA" id="ARBA00023015"/>
    </source>
</evidence>
<evidence type="ECO:0000313" key="6">
    <source>
        <dbReference type="Proteomes" id="UP000184185"/>
    </source>
</evidence>
<reference evidence="5 6" key="1">
    <citation type="submission" date="2016-11" db="EMBL/GenBank/DDBJ databases">
        <authorList>
            <person name="Jaros S."/>
            <person name="Januszkiewicz K."/>
            <person name="Wedrychowicz H."/>
        </authorList>
    </citation>
    <scope>NUCLEOTIDE SEQUENCE [LARGE SCALE GENOMIC DNA]</scope>
    <source>
        <strain evidence="5 6">DSM 14809</strain>
    </source>
</reference>
<name>A0A1M6HUU9_PSEXY</name>
<dbReference type="RefSeq" id="WP_072917530.1">
    <property type="nucleotide sequence ID" value="NZ_FQYQ01000014.1"/>
</dbReference>
<dbReference type="AlphaFoldDB" id="A0A1M6HUU9"/>
<keyword evidence="2" id="KW-0238">DNA-binding</keyword>
<proteinExistence type="predicted"/>
<accession>A0A1M6HUU9</accession>
<evidence type="ECO:0000259" key="4">
    <source>
        <dbReference type="PROSITE" id="PS51118"/>
    </source>
</evidence>
<keyword evidence="1" id="KW-0805">Transcription regulation</keyword>
<keyword evidence="3" id="KW-0804">Transcription</keyword>
<dbReference type="PANTHER" id="PTHR33204">
    <property type="entry name" value="TRANSCRIPTIONAL REGULATOR, MARR FAMILY"/>
    <property type="match status" value="1"/>
</dbReference>
<dbReference type="Proteomes" id="UP000184185">
    <property type="component" value="Unassembled WGS sequence"/>
</dbReference>
<organism evidence="5 6">
    <name type="scientific">Pseudobutyrivibrio xylanivorans DSM 14809</name>
    <dbReference type="NCBI Taxonomy" id="1123012"/>
    <lineage>
        <taxon>Bacteria</taxon>
        <taxon>Bacillati</taxon>
        <taxon>Bacillota</taxon>
        <taxon>Clostridia</taxon>
        <taxon>Lachnospirales</taxon>
        <taxon>Lachnospiraceae</taxon>
        <taxon>Pseudobutyrivibrio</taxon>
    </lineage>
</organism>
<gene>
    <name evidence="5" type="ORF">SAMN02745725_02111</name>
</gene>